<reference evidence="2" key="1">
    <citation type="journal article" date="2019" name="Int. J. Syst. Evol. Microbiol.">
        <title>The Global Catalogue of Microorganisms (GCM) 10K type strain sequencing project: providing services to taxonomists for standard genome sequencing and annotation.</title>
        <authorList>
            <consortium name="The Broad Institute Genomics Platform"/>
            <consortium name="The Broad Institute Genome Sequencing Center for Infectious Disease"/>
            <person name="Wu L."/>
            <person name="Ma J."/>
        </authorList>
    </citation>
    <scope>NUCLEOTIDE SEQUENCE [LARGE SCALE GENOMIC DNA]</scope>
    <source>
        <strain evidence="2">CGMCC 4.7020</strain>
    </source>
</reference>
<dbReference type="EMBL" id="JBHTMM010000019">
    <property type="protein sequence ID" value="MFD1307646.1"/>
    <property type="molecule type" value="Genomic_DNA"/>
</dbReference>
<comment type="caution">
    <text evidence="1">The sequence shown here is derived from an EMBL/GenBank/DDBJ whole genome shotgun (WGS) entry which is preliminary data.</text>
</comment>
<evidence type="ECO:0000313" key="1">
    <source>
        <dbReference type="EMBL" id="MFD1307646.1"/>
    </source>
</evidence>
<keyword evidence="2" id="KW-1185">Reference proteome</keyword>
<sequence>MNAAEFNARYPIGTPVFAYPGFRPEDASDARRLVTRTRTKAQKSASGDDVVWVDGDGSYICLTHVDPVSESVFEAARAADAMAAATAAAAEPTDTLAPWLYQRFNPMAPPWESLSGDDRSKWEHEARAVRRAVARGGFKAERAVTA</sequence>
<accession>A0ABW3XF38</accession>
<name>A0ABW3XF38_9ACTN</name>
<gene>
    <name evidence="1" type="ORF">ACFQ5X_17545</name>
</gene>
<evidence type="ECO:0000313" key="2">
    <source>
        <dbReference type="Proteomes" id="UP001597058"/>
    </source>
</evidence>
<proteinExistence type="predicted"/>
<organism evidence="1 2">
    <name type="scientific">Streptomyces kaempferi</name>
    <dbReference type="NCBI Taxonomy" id="333725"/>
    <lineage>
        <taxon>Bacteria</taxon>
        <taxon>Bacillati</taxon>
        <taxon>Actinomycetota</taxon>
        <taxon>Actinomycetes</taxon>
        <taxon>Kitasatosporales</taxon>
        <taxon>Streptomycetaceae</taxon>
        <taxon>Streptomyces</taxon>
    </lineage>
</organism>
<dbReference type="Proteomes" id="UP001597058">
    <property type="component" value="Unassembled WGS sequence"/>
</dbReference>
<dbReference type="RefSeq" id="WP_381242738.1">
    <property type="nucleotide sequence ID" value="NZ_JBHSKH010000136.1"/>
</dbReference>
<protein>
    <submittedName>
        <fullName evidence="1">Uncharacterized protein</fullName>
    </submittedName>
</protein>